<evidence type="ECO:0000256" key="3">
    <source>
        <dbReference type="ARBA" id="ARBA00022741"/>
    </source>
</evidence>
<keyword evidence="4 8" id="KW-0418">Kinase</keyword>
<proteinExistence type="inferred from homology"/>
<comment type="function">
    <text evidence="8">Inositol phosphate kinase with a broad substrate specificity.</text>
</comment>
<dbReference type="PANTHER" id="PTHR12400">
    <property type="entry name" value="INOSITOL POLYPHOSPHATE KINASE"/>
    <property type="match status" value="1"/>
</dbReference>
<dbReference type="EMBL" id="LR721784">
    <property type="protein sequence ID" value="VVW45591.1"/>
    <property type="molecule type" value="Genomic_DNA"/>
</dbReference>
<keyword evidence="2 8" id="KW-0808">Transferase</keyword>
<comment type="similarity">
    <text evidence="1 8">Belongs to the inositol phosphokinase (IPK) family.</text>
</comment>
<dbReference type="OMA" id="AKPCVMD"/>
<name>A0A5K1E1Y0_9MAGN</name>
<dbReference type="GO" id="GO:0005524">
    <property type="term" value="F:ATP binding"/>
    <property type="evidence" value="ECO:0007669"/>
    <property type="project" value="UniProtKB-KW"/>
</dbReference>
<keyword evidence="3 8" id="KW-0547">Nucleotide-binding</keyword>
<protein>
    <recommendedName>
        <fullName evidence="8">Inositol polyphosphate multikinase</fullName>
        <ecNumber evidence="8">2.7.1.140</ecNumber>
        <ecNumber evidence="8">2.7.1.151</ecNumber>
    </recommendedName>
</protein>
<sequence>MLLKAPPHQVAGHQAAEGNLGPLVDGAGRFFKPLQDHDRGSKEVGFYQSFWSNSQLPPNVYRFFPSFYGTQLLEASDGSGPREHLVINDVVSSLYRPSVIDVKIGSRTWYPGASDEYVDKCVEKDRTSTSLKLGFRISGLQVYQTEELGLWKPGRRWVKAILSIDQVRSVLRAFVSSNASSSSPDCTHAPAIFGGPTGVLAQLLELKQWFERQTFYHFYSTSVLLMYGRDEADGSRPVAASVKLVDFAHVVDGEGVIDHNFLGGLCSLIKFVEDILESVDGSVAWTSKLGSAAD</sequence>
<dbReference type="PANTHER" id="PTHR12400:SF51">
    <property type="entry name" value="INOSITOL POLYPHOSPHATE MULTIKINASE"/>
    <property type="match status" value="1"/>
</dbReference>
<evidence type="ECO:0000256" key="4">
    <source>
        <dbReference type="ARBA" id="ARBA00022777"/>
    </source>
</evidence>
<gene>
    <name evidence="9" type="ORF">NYM_LOCUS21846</name>
</gene>
<comment type="catalytic activity">
    <reaction evidence="6 8">
        <text>1D-myo-inositol 1,4,5-trisphosphate + 2 ATP = 1D-myo-inositol 1,3,4,5,6-pentakisphosphate + 2 ADP + 2 H(+)</text>
        <dbReference type="Rhea" id="RHEA:32359"/>
        <dbReference type="ChEBI" id="CHEBI:15378"/>
        <dbReference type="ChEBI" id="CHEBI:30616"/>
        <dbReference type="ChEBI" id="CHEBI:57733"/>
        <dbReference type="ChEBI" id="CHEBI:203600"/>
        <dbReference type="ChEBI" id="CHEBI:456216"/>
        <dbReference type="EC" id="2.7.1.151"/>
    </reaction>
</comment>
<keyword evidence="5 8" id="KW-0067">ATP-binding</keyword>
<dbReference type="SUPFAM" id="SSF56104">
    <property type="entry name" value="SAICAR synthase-like"/>
    <property type="match status" value="1"/>
</dbReference>
<evidence type="ECO:0000256" key="5">
    <source>
        <dbReference type="ARBA" id="ARBA00022840"/>
    </source>
</evidence>
<dbReference type="Gene3D" id="3.30.470.160">
    <property type="entry name" value="Inositol polyphosphate kinase"/>
    <property type="match status" value="1"/>
</dbReference>
<dbReference type="GO" id="GO:0008440">
    <property type="term" value="F:inositol-1,4,5-trisphosphate 3-kinase activity"/>
    <property type="evidence" value="ECO:0007669"/>
    <property type="project" value="TreeGrafter"/>
</dbReference>
<dbReference type="AlphaFoldDB" id="A0A5K1E1Y0"/>
<comment type="catalytic activity">
    <reaction evidence="7 8">
        <text>1D-myo-inositol 1,3,4,6-tetrakisphosphate + ATP = 1D-myo-inositol 1,3,4,5,6-pentakisphosphate + ADP + H(+)</text>
        <dbReference type="Rhea" id="RHEA:12717"/>
        <dbReference type="ChEBI" id="CHEBI:15378"/>
        <dbReference type="ChEBI" id="CHEBI:30616"/>
        <dbReference type="ChEBI" id="CHEBI:57660"/>
        <dbReference type="ChEBI" id="CHEBI:57733"/>
        <dbReference type="ChEBI" id="CHEBI:456216"/>
        <dbReference type="EC" id="2.7.1.140"/>
    </reaction>
</comment>
<dbReference type="GO" id="GO:0005737">
    <property type="term" value="C:cytoplasm"/>
    <property type="evidence" value="ECO:0007669"/>
    <property type="project" value="TreeGrafter"/>
</dbReference>
<evidence type="ECO:0000256" key="2">
    <source>
        <dbReference type="ARBA" id="ARBA00022679"/>
    </source>
</evidence>
<organism evidence="9">
    <name type="scientific">Nymphaea colorata</name>
    <name type="common">pocket water lily</name>
    <dbReference type="NCBI Taxonomy" id="210225"/>
    <lineage>
        <taxon>Eukaryota</taxon>
        <taxon>Viridiplantae</taxon>
        <taxon>Streptophyta</taxon>
        <taxon>Embryophyta</taxon>
        <taxon>Tracheophyta</taxon>
        <taxon>Spermatophyta</taxon>
        <taxon>Magnoliopsida</taxon>
        <taxon>Nymphaeales</taxon>
        <taxon>Nymphaeaceae</taxon>
        <taxon>Nymphaea</taxon>
    </lineage>
</organism>
<accession>A0A5K1E1Y0</accession>
<evidence type="ECO:0000256" key="6">
    <source>
        <dbReference type="ARBA" id="ARBA00036164"/>
    </source>
</evidence>
<dbReference type="GO" id="GO:0047326">
    <property type="term" value="F:inositol-1,3,4,6-tetrakisphosphate 5-kinase activity"/>
    <property type="evidence" value="ECO:0007669"/>
    <property type="project" value="RHEA"/>
</dbReference>
<evidence type="ECO:0000256" key="1">
    <source>
        <dbReference type="ARBA" id="ARBA00007374"/>
    </source>
</evidence>
<dbReference type="EC" id="2.7.1.140" evidence="8"/>
<dbReference type="GO" id="GO:0005634">
    <property type="term" value="C:nucleus"/>
    <property type="evidence" value="ECO:0007669"/>
    <property type="project" value="TreeGrafter"/>
</dbReference>
<dbReference type="OrthoDB" id="5958943at2759"/>
<dbReference type="EC" id="2.7.1.151" evidence="8"/>
<reference evidence="9" key="1">
    <citation type="submission" date="2019-09" db="EMBL/GenBank/DDBJ databases">
        <authorList>
            <person name="Zhang L."/>
        </authorList>
    </citation>
    <scope>NUCLEOTIDE SEQUENCE</scope>
</reference>
<evidence type="ECO:0000256" key="7">
    <source>
        <dbReference type="ARBA" id="ARBA00036525"/>
    </source>
</evidence>
<dbReference type="InterPro" id="IPR038286">
    <property type="entry name" value="IPK_sf"/>
</dbReference>
<evidence type="ECO:0000313" key="9">
    <source>
        <dbReference type="EMBL" id="VVW45591.1"/>
    </source>
</evidence>
<dbReference type="Pfam" id="PF03770">
    <property type="entry name" value="IPK"/>
    <property type="match status" value="1"/>
</dbReference>
<dbReference type="Gramene" id="NC6G0253010.1">
    <property type="protein sequence ID" value="NC6G0253010.1:cds"/>
    <property type="gene ID" value="NC6G0253010"/>
</dbReference>
<evidence type="ECO:0000256" key="8">
    <source>
        <dbReference type="RuleBase" id="RU363090"/>
    </source>
</evidence>
<dbReference type="InterPro" id="IPR005522">
    <property type="entry name" value="IPK"/>
</dbReference>
<dbReference type="GO" id="GO:0032958">
    <property type="term" value="P:inositol phosphate biosynthetic process"/>
    <property type="evidence" value="ECO:0007669"/>
    <property type="project" value="InterPro"/>
</dbReference>